<dbReference type="SUPFAM" id="SSF46785">
    <property type="entry name" value="Winged helix' DNA-binding domain"/>
    <property type="match status" value="1"/>
</dbReference>
<dbReference type="Gene3D" id="1.10.10.10">
    <property type="entry name" value="Winged helix-like DNA-binding domain superfamily/Winged helix DNA-binding domain"/>
    <property type="match status" value="1"/>
</dbReference>
<dbReference type="SUPFAM" id="SSF81301">
    <property type="entry name" value="Nucleotidyltransferase"/>
    <property type="match status" value="1"/>
</dbReference>
<evidence type="ECO:0000259" key="1">
    <source>
        <dbReference type="Pfam" id="PF01909"/>
    </source>
</evidence>
<comment type="caution">
    <text evidence="2">The sequence shown here is derived from an EMBL/GenBank/DDBJ whole genome shotgun (WGS) entry which is preliminary data.</text>
</comment>
<name>A0A1J4SA43_9BACT</name>
<dbReference type="STRING" id="1817893.AUJ66_07165"/>
<sequence>MEYQKVLDKILGQKTKVKILRYMISSHNEQSGRQIAQESGVNHEQCHRVLQELYREGLLNMHHAGNAYLFSLRKEHYIVNKAIIPLFQTELRLLQTLIEEIKHIKNAKISSLVLFGSIAKGKGRPHSDIDVLVVVRNKVNKEKISDEIHRKNDYFLSRYGNALSPYVVSEEEFIRRYKKGDKLIKEIVRCGKVVSGKTPGELITK</sequence>
<dbReference type="CDD" id="cd05403">
    <property type="entry name" value="NT_KNTase_like"/>
    <property type="match status" value="1"/>
</dbReference>
<evidence type="ECO:0000313" key="3">
    <source>
        <dbReference type="Proteomes" id="UP000182278"/>
    </source>
</evidence>
<dbReference type="InterPro" id="IPR052548">
    <property type="entry name" value="Type_VII_TA_antitoxin"/>
</dbReference>
<organism evidence="2 3">
    <name type="scientific">Candidatus Desantisbacteria bacterium CG1_02_38_46</name>
    <dbReference type="NCBI Taxonomy" id="1817893"/>
    <lineage>
        <taxon>Bacteria</taxon>
        <taxon>Candidatus Desantisiibacteriota</taxon>
    </lineage>
</organism>
<dbReference type="GO" id="GO:0016779">
    <property type="term" value="F:nucleotidyltransferase activity"/>
    <property type="evidence" value="ECO:0007669"/>
    <property type="project" value="InterPro"/>
</dbReference>
<proteinExistence type="predicted"/>
<protein>
    <recommendedName>
        <fullName evidence="1">Polymerase nucleotidyl transferase domain-containing protein</fullName>
    </recommendedName>
</protein>
<dbReference type="Proteomes" id="UP000182278">
    <property type="component" value="Unassembled WGS sequence"/>
</dbReference>
<dbReference type="PANTHER" id="PTHR33933:SF1">
    <property type="entry name" value="PROTEIN ADENYLYLTRANSFERASE MNTA-RELATED"/>
    <property type="match status" value="1"/>
</dbReference>
<dbReference type="Gene3D" id="3.30.460.10">
    <property type="entry name" value="Beta Polymerase, domain 2"/>
    <property type="match status" value="1"/>
</dbReference>
<dbReference type="InterPro" id="IPR002934">
    <property type="entry name" value="Polymerase_NTP_transf_dom"/>
</dbReference>
<dbReference type="InterPro" id="IPR043519">
    <property type="entry name" value="NT_sf"/>
</dbReference>
<dbReference type="Pfam" id="PF01909">
    <property type="entry name" value="NTP_transf_2"/>
    <property type="match status" value="1"/>
</dbReference>
<evidence type="ECO:0000313" key="2">
    <source>
        <dbReference type="EMBL" id="OIN96207.1"/>
    </source>
</evidence>
<gene>
    <name evidence="2" type="ORF">AUJ66_07165</name>
</gene>
<feature type="domain" description="Polymerase nucleotidyl transferase" evidence="1">
    <location>
        <begin position="96"/>
        <end position="158"/>
    </location>
</feature>
<dbReference type="EMBL" id="MNUO01000108">
    <property type="protein sequence ID" value="OIN96207.1"/>
    <property type="molecule type" value="Genomic_DNA"/>
</dbReference>
<dbReference type="InterPro" id="IPR036388">
    <property type="entry name" value="WH-like_DNA-bd_sf"/>
</dbReference>
<dbReference type="AlphaFoldDB" id="A0A1J4SA43"/>
<reference evidence="2 3" key="1">
    <citation type="journal article" date="2016" name="Environ. Microbiol.">
        <title>Genomic resolution of a cold subsurface aquifer community provides metabolic insights for novel microbes adapted to high CO concentrations.</title>
        <authorList>
            <person name="Probst A.J."/>
            <person name="Castelle C.J."/>
            <person name="Singh A."/>
            <person name="Brown C.T."/>
            <person name="Anantharaman K."/>
            <person name="Sharon I."/>
            <person name="Hug L.A."/>
            <person name="Burstein D."/>
            <person name="Emerson J.B."/>
            <person name="Thomas B.C."/>
            <person name="Banfield J.F."/>
        </authorList>
    </citation>
    <scope>NUCLEOTIDE SEQUENCE [LARGE SCALE GENOMIC DNA]</scope>
    <source>
        <strain evidence="2">CG1_02_38_46</strain>
    </source>
</reference>
<accession>A0A1J4SA43</accession>
<dbReference type="PANTHER" id="PTHR33933">
    <property type="entry name" value="NUCLEOTIDYLTRANSFERASE"/>
    <property type="match status" value="1"/>
</dbReference>
<dbReference type="InterPro" id="IPR036390">
    <property type="entry name" value="WH_DNA-bd_sf"/>
</dbReference>